<evidence type="ECO:0000259" key="2">
    <source>
        <dbReference type="Pfam" id="PF13739"/>
    </source>
</evidence>
<dbReference type="InterPro" id="IPR025303">
    <property type="entry name" value="PdaC"/>
</dbReference>
<evidence type="ECO:0000256" key="1">
    <source>
        <dbReference type="SAM" id="SignalP"/>
    </source>
</evidence>
<protein>
    <recommendedName>
        <fullName evidence="2">Deacetylase PdaC domain-containing protein</fullName>
    </recommendedName>
</protein>
<organism evidence="3 4">
    <name type="scientific">Sphingopyxis indica</name>
    <dbReference type="NCBI Taxonomy" id="436663"/>
    <lineage>
        <taxon>Bacteria</taxon>
        <taxon>Pseudomonadati</taxon>
        <taxon>Pseudomonadota</taxon>
        <taxon>Alphaproteobacteria</taxon>
        <taxon>Sphingomonadales</taxon>
        <taxon>Sphingomonadaceae</taxon>
        <taxon>Sphingopyxis</taxon>
    </lineage>
</organism>
<feature type="signal peptide" evidence="1">
    <location>
        <begin position="1"/>
        <end position="19"/>
    </location>
</feature>
<dbReference type="EMBL" id="FZPA01000005">
    <property type="protein sequence ID" value="SNS80812.1"/>
    <property type="molecule type" value="Genomic_DNA"/>
</dbReference>
<evidence type="ECO:0000313" key="4">
    <source>
        <dbReference type="Proteomes" id="UP000198339"/>
    </source>
</evidence>
<keyword evidence="4" id="KW-1185">Reference proteome</keyword>
<accession>A0A239HHL9</accession>
<keyword evidence="1" id="KW-0732">Signal</keyword>
<dbReference type="Pfam" id="PF13739">
    <property type="entry name" value="PdaC"/>
    <property type="match status" value="1"/>
</dbReference>
<feature type="domain" description="Deacetylase PdaC" evidence="2">
    <location>
        <begin position="61"/>
        <end position="151"/>
    </location>
</feature>
<dbReference type="PROSITE" id="PS51257">
    <property type="entry name" value="PROKAR_LIPOPROTEIN"/>
    <property type="match status" value="1"/>
</dbReference>
<evidence type="ECO:0000313" key="3">
    <source>
        <dbReference type="EMBL" id="SNS80812.1"/>
    </source>
</evidence>
<name>A0A239HHL9_9SPHN</name>
<dbReference type="Gene3D" id="3.30.565.40">
    <property type="entry name" value="Fervidobacterium nodosum Rt17-B1 like"/>
    <property type="match status" value="1"/>
</dbReference>
<reference evidence="3 4" key="1">
    <citation type="submission" date="2017-06" db="EMBL/GenBank/DDBJ databases">
        <authorList>
            <person name="Kim H.J."/>
            <person name="Triplett B.A."/>
        </authorList>
    </citation>
    <scope>NUCLEOTIDE SEQUENCE [LARGE SCALE GENOMIC DNA]</scope>
    <source>
        <strain evidence="3 4">DS15</strain>
    </source>
</reference>
<dbReference type="Proteomes" id="UP000198339">
    <property type="component" value="Unassembled WGS sequence"/>
</dbReference>
<dbReference type="RefSeq" id="WP_245836663.1">
    <property type="nucleotide sequence ID" value="NZ_FZPA01000005.1"/>
</dbReference>
<proteinExistence type="predicted"/>
<gene>
    <name evidence="3" type="ORF">SAMN06295955_105165</name>
</gene>
<dbReference type="AlphaFoldDB" id="A0A239HHL9"/>
<feature type="chain" id="PRO_5011969383" description="Deacetylase PdaC domain-containing protein" evidence="1">
    <location>
        <begin position="20"/>
        <end position="276"/>
    </location>
</feature>
<sequence>MTMFSRSSAALVLTGALFAAGCSEKPQSPAEKMAAASVPGAPPDGAKDIAAKEATESEVKLSNDLIEFAYAYPREAARIPDLAAWLDNDREKQREALIETAKRDKDDAEKNGFPYHPHSHLQTWKRVASTPRFLSLSAEIDTYMGGAHGMHSFDSLVWDRNHAKRLKPLDLFESGEAFDRAVNDDLCAGVERAKAAKGIDWSRDPDSSFGQCPSASAQTIRLGSTDSKYLDRMTIAIAPYEVGPYAEGSYTINLPVTAAVVHALKDEYQRDFLPIN</sequence>